<evidence type="ECO:0000313" key="5">
    <source>
        <dbReference type="Proteomes" id="UP001209878"/>
    </source>
</evidence>
<name>A0AAD9KWT1_RIDPI</name>
<dbReference type="Pfam" id="PF00092">
    <property type="entry name" value="VWA"/>
    <property type="match status" value="2"/>
</dbReference>
<feature type="domain" description="VWFA" evidence="3">
    <location>
        <begin position="272"/>
        <end position="456"/>
    </location>
</feature>
<dbReference type="PANTHER" id="PTHR24020:SF84">
    <property type="entry name" value="VWFA DOMAIN-CONTAINING PROTEIN"/>
    <property type="match status" value="1"/>
</dbReference>
<evidence type="ECO:0000259" key="3">
    <source>
        <dbReference type="PROSITE" id="PS50234"/>
    </source>
</evidence>
<feature type="compositionally biased region" description="Polar residues" evidence="1">
    <location>
        <begin position="478"/>
        <end position="487"/>
    </location>
</feature>
<feature type="region of interest" description="Disordered" evidence="1">
    <location>
        <begin position="460"/>
        <end position="506"/>
    </location>
</feature>
<evidence type="ECO:0000256" key="1">
    <source>
        <dbReference type="SAM" id="MobiDB-lite"/>
    </source>
</evidence>
<dbReference type="InterPro" id="IPR050525">
    <property type="entry name" value="ECM_Assembly_Org"/>
</dbReference>
<accession>A0AAD9KWT1</accession>
<comment type="caution">
    <text evidence="4">The sequence shown here is derived from an EMBL/GenBank/DDBJ whole genome shotgun (WGS) entry which is preliminary data.</text>
</comment>
<dbReference type="PROSITE" id="PS50234">
    <property type="entry name" value="VWFA"/>
    <property type="match status" value="2"/>
</dbReference>
<feature type="domain" description="VWFA" evidence="3">
    <location>
        <begin position="34"/>
        <end position="216"/>
    </location>
</feature>
<dbReference type="SMART" id="SM00327">
    <property type="entry name" value="VWA"/>
    <property type="match status" value="2"/>
</dbReference>
<dbReference type="InterPro" id="IPR036465">
    <property type="entry name" value="vWFA_dom_sf"/>
</dbReference>
<proteinExistence type="predicted"/>
<evidence type="ECO:0000256" key="2">
    <source>
        <dbReference type="SAM" id="SignalP"/>
    </source>
</evidence>
<dbReference type="PRINTS" id="PR00453">
    <property type="entry name" value="VWFADOMAIN"/>
</dbReference>
<dbReference type="PANTHER" id="PTHR24020">
    <property type="entry name" value="COLLAGEN ALPHA"/>
    <property type="match status" value="1"/>
</dbReference>
<dbReference type="CDD" id="cd01450">
    <property type="entry name" value="vWFA_subfamily_ECM"/>
    <property type="match status" value="1"/>
</dbReference>
<feature type="chain" id="PRO_5042223653" description="VWFA domain-containing protein" evidence="2">
    <location>
        <begin position="22"/>
        <end position="529"/>
    </location>
</feature>
<dbReference type="AlphaFoldDB" id="A0AAD9KWT1"/>
<dbReference type="SUPFAM" id="SSF53300">
    <property type="entry name" value="vWA-like"/>
    <property type="match status" value="2"/>
</dbReference>
<gene>
    <name evidence="4" type="ORF">NP493_527g02006</name>
</gene>
<dbReference type="EMBL" id="JAODUO010000527">
    <property type="protein sequence ID" value="KAK2178829.1"/>
    <property type="molecule type" value="Genomic_DNA"/>
</dbReference>
<keyword evidence="2" id="KW-0732">Signal</keyword>
<dbReference type="Proteomes" id="UP001209878">
    <property type="component" value="Unassembled WGS sequence"/>
</dbReference>
<evidence type="ECO:0000313" key="4">
    <source>
        <dbReference type="EMBL" id="KAK2178829.1"/>
    </source>
</evidence>
<sequence length="529" mass="58291">MASRGRLQFVVATCIIITARAAIDIPTDCDGDVDLTFLIDDSGSLSEADPPGRPQYTWNLLKTFTKNVVRSLPVGRGTRVAAIRFSTDAHLQFDFSSHSDSASVQDALQGIKHTGGNTNTAAALRLARTRLYNGAADRASARKIVVLLTDGLSNLDVNSTEPEATRLKAAGVDVFTVGITEYIHRDHLRRIASEPHETRFIHVLEFTRLNAIIPKLVYPICWLPVPTGPTPEKCLIPRCEECVTEDTCIRCQVGWYWDTASMACEECQVHADIAFVIDNSGSIRDKNPEDKSYDNYILLKQFVKNILARLDIGPETTRVGAVRFSTEARLMFDLVQFNNTNNINAAIDGTTFEGGKTNTAGGLRIMRTQVFGGSRGDRPEVRNVGIVITDGVSTVDKSQTLVEAKIAKDDGIVIFVVGVTDKINEAELKGIASEPIATHYFNSTSIRQLDTILQELTKSVCSPDNPSETRNRKRRELSQSIQPNNIATHREQASETVTDTDQTHSETSLVSRAAEHLHTLYMAIYTNLP</sequence>
<dbReference type="InterPro" id="IPR002035">
    <property type="entry name" value="VWF_A"/>
</dbReference>
<dbReference type="Gene3D" id="3.40.50.410">
    <property type="entry name" value="von Willebrand factor, type A domain"/>
    <property type="match status" value="2"/>
</dbReference>
<organism evidence="4 5">
    <name type="scientific">Ridgeia piscesae</name>
    <name type="common">Tubeworm</name>
    <dbReference type="NCBI Taxonomy" id="27915"/>
    <lineage>
        <taxon>Eukaryota</taxon>
        <taxon>Metazoa</taxon>
        <taxon>Spiralia</taxon>
        <taxon>Lophotrochozoa</taxon>
        <taxon>Annelida</taxon>
        <taxon>Polychaeta</taxon>
        <taxon>Sedentaria</taxon>
        <taxon>Canalipalpata</taxon>
        <taxon>Sabellida</taxon>
        <taxon>Siboglinidae</taxon>
        <taxon>Ridgeia</taxon>
    </lineage>
</organism>
<keyword evidence="5" id="KW-1185">Reference proteome</keyword>
<reference evidence="4" key="1">
    <citation type="journal article" date="2023" name="Mol. Biol. Evol.">
        <title>Third-Generation Sequencing Reveals the Adaptive Role of the Epigenome in Three Deep-Sea Polychaetes.</title>
        <authorList>
            <person name="Perez M."/>
            <person name="Aroh O."/>
            <person name="Sun Y."/>
            <person name="Lan Y."/>
            <person name="Juniper S.K."/>
            <person name="Young C.R."/>
            <person name="Angers B."/>
            <person name="Qian P.Y."/>
        </authorList>
    </citation>
    <scope>NUCLEOTIDE SEQUENCE</scope>
    <source>
        <strain evidence="4">R07B-5</strain>
    </source>
</reference>
<feature type="signal peptide" evidence="2">
    <location>
        <begin position="1"/>
        <end position="21"/>
    </location>
</feature>
<protein>
    <recommendedName>
        <fullName evidence="3">VWFA domain-containing protein</fullName>
    </recommendedName>
</protein>
<feature type="compositionally biased region" description="Polar residues" evidence="1">
    <location>
        <begin position="494"/>
        <end position="506"/>
    </location>
</feature>